<feature type="compositionally biased region" description="Acidic residues" evidence="1">
    <location>
        <begin position="380"/>
        <end position="393"/>
    </location>
</feature>
<keyword evidence="3" id="KW-1185">Reference proteome</keyword>
<comment type="caution">
    <text evidence="2">The sequence shown here is derived from an EMBL/GenBank/DDBJ whole genome shotgun (WGS) entry which is preliminary data.</text>
</comment>
<evidence type="ECO:0000313" key="2">
    <source>
        <dbReference type="EMBL" id="KAK6499486.1"/>
    </source>
</evidence>
<dbReference type="Proteomes" id="UP001307849">
    <property type="component" value="Unassembled WGS sequence"/>
</dbReference>
<feature type="compositionally biased region" description="Acidic residues" evidence="1">
    <location>
        <begin position="422"/>
        <end position="437"/>
    </location>
</feature>
<dbReference type="AlphaFoldDB" id="A0AAN8MXF3"/>
<proteinExistence type="predicted"/>
<accession>A0AAN8MXF3</accession>
<feature type="compositionally biased region" description="Basic and acidic residues" evidence="1">
    <location>
        <begin position="394"/>
        <end position="405"/>
    </location>
</feature>
<protein>
    <submittedName>
        <fullName evidence="2">Uncharacterized protein</fullName>
    </submittedName>
</protein>
<organism evidence="2 3">
    <name type="scientific">Arthrobotrys conoides</name>
    <dbReference type="NCBI Taxonomy" id="74498"/>
    <lineage>
        <taxon>Eukaryota</taxon>
        <taxon>Fungi</taxon>
        <taxon>Dikarya</taxon>
        <taxon>Ascomycota</taxon>
        <taxon>Pezizomycotina</taxon>
        <taxon>Orbiliomycetes</taxon>
        <taxon>Orbiliales</taxon>
        <taxon>Orbiliaceae</taxon>
        <taxon>Arthrobotrys</taxon>
    </lineage>
</organism>
<reference evidence="2 3" key="1">
    <citation type="submission" date="2019-10" db="EMBL/GenBank/DDBJ databases">
        <authorList>
            <person name="Palmer J.M."/>
        </authorList>
    </citation>
    <scope>NUCLEOTIDE SEQUENCE [LARGE SCALE GENOMIC DNA]</scope>
    <source>
        <strain evidence="2 3">TWF506</strain>
    </source>
</reference>
<name>A0AAN8MXF3_9PEZI</name>
<evidence type="ECO:0000256" key="1">
    <source>
        <dbReference type="SAM" id="MobiDB-lite"/>
    </source>
</evidence>
<gene>
    <name evidence="2" type="ORF">TWF506_004116</name>
</gene>
<feature type="region of interest" description="Disordered" evidence="1">
    <location>
        <begin position="379"/>
        <end position="437"/>
    </location>
</feature>
<dbReference type="InterPro" id="IPR032675">
    <property type="entry name" value="LRR_dom_sf"/>
</dbReference>
<dbReference type="SUPFAM" id="SSF52047">
    <property type="entry name" value="RNI-like"/>
    <property type="match status" value="1"/>
</dbReference>
<sequence>MRRLAYDQTASIQEIWDRRQEPPVRLLATVLSAYTRAESITFQDYSCEHLVLSPFELSLFFRSLDFSPSNPPSITLRERATNWLSPIIDFSIIWGSVLHSLQFYDSRKIQSITFEERLRNGPYSTNYQMFERKTADLGRILDIVSSPKPSTLNIRELDFCSLTVRYSKSIYEDFGKWLEVIGGRLEYLSLELNHHEQFFLPTSSFKLSSLKSLRISYANIDLNELKVFLSHSKITLKSLILTNFEFVNSNSEKTFQFLKYIHQTLENLEFLMLHINSKFSYVDFRICLTTSGSGIKAISHGIVEYDYKEFCFFIENLAARVDQSHRPNDLWDSLADSETRDYSKALRINYDDGADSDFDSEDDGADGDYRYNPFGRCEEDKEYIDEDGDEEDPLDGRVREDKEDVLMDDGDDDESRLKDLNYETDDELEYQSDSSDW</sequence>
<dbReference type="EMBL" id="JAVHJM010000013">
    <property type="protein sequence ID" value="KAK6499486.1"/>
    <property type="molecule type" value="Genomic_DNA"/>
</dbReference>
<dbReference type="Gene3D" id="3.80.10.10">
    <property type="entry name" value="Ribonuclease Inhibitor"/>
    <property type="match status" value="1"/>
</dbReference>
<evidence type="ECO:0000313" key="3">
    <source>
        <dbReference type="Proteomes" id="UP001307849"/>
    </source>
</evidence>